<dbReference type="EMBL" id="RAVZ01000030">
    <property type="protein sequence ID" value="RKG92190.1"/>
    <property type="molecule type" value="Genomic_DNA"/>
</dbReference>
<feature type="signal peptide" evidence="1">
    <location>
        <begin position="1"/>
        <end position="21"/>
    </location>
</feature>
<keyword evidence="1" id="KW-0732">Signal</keyword>
<keyword evidence="3" id="KW-1185">Reference proteome</keyword>
<evidence type="ECO:0000256" key="1">
    <source>
        <dbReference type="SAM" id="SignalP"/>
    </source>
</evidence>
<dbReference type="Proteomes" id="UP000268094">
    <property type="component" value="Unassembled WGS sequence"/>
</dbReference>
<protein>
    <recommendedName>
        <fullName evidence="4">Lipoprotein</fullName>
    </recommendedName>
</protein>
<gene>
    <name evidence="2" type="ORF">D7V88_07040</name>
</gene>
<dbReference type="RefSeq" id="WP_120539829.1">
    <property type="nucleotide sequence ID" value="NZ_RAVZ01000030.1"/>
</dbReference>
<accession>A0A3A8JK28</accession>
<dbReference type="PROSITE" id="PS51257">
    <property type="entry name" value="PROKAR_LIPOPROTEIN"/>
    <property type="match status" value="1"/>
</dbReference>
<sequence>MRKAIVAGLMAVGMLAGCGGAEDIDGEAADVAAREDGLVACPGGQAFSRAYYADQDLRTVVGGYGCDCTTGGFSFGRRSMYVVERLGALCTTP</sequence>
<reference evidence="3" key="1">
    <citation type="submission" date="2018-09" db="EMBL/GenBank/DDBJ databases">
        <authorList>
            <person name="Livingstone P.G."/>
            <person name="Whitworth D.E."/>
        </authorList>
    </citation>
    <scope>NUCLEOTIDE SEQUENCE [LARGE SCALE GENOMIC DNA]</scope>
    <source>
        <strain evidence="3">CA054A</strain>
    </source>
</reference>
<evidence type="ECO:0000313" key="2">
    <source>
        <dbReference type="EMBL" id="RKG92190.1"/>
    </source>
</evidence>
<evidence type="ECO:0000313" key="3">
    <source>
        <dbReference type="Proteomes" id="UP000268094"/>
    </source>
</evidence>
<proteinExistence type="predicted"/>
<evidence type="ECO:0008006" key="4">
    <source>
        <dbReference type="Google" id="ProtNLM"/>
    </source>
</evidence>
<dbReference type="OrthoDB" id="5514530at2"/>
<feature type="chain" id="PRO_5017328183" description="Lipoprotein" evidence="1">
    <location>
        <begin position="22"/>
        <end position="93"/>
    </location>
</feature>
<comment type="caution">
    <text evidence="2">The sequence shown here is derived from an EMBL/GenBank/DDBJ whole genome shotgun (WGS) entry which is preliminary data.</text>
</comment>
<organism evidence="2 3">
    <name type="scientific">Corallococcus terminator</name>
    <dbReference type="NCBI Taxonomy" id="2316733"/>
    <lineage>
        <taxon>Bacteria</taxon>
        <taxon>Pseudomonadati</taxon>
        <taxon>Myxococcota</taxon>
        <taxon>Myxococcia</taxon>
        <taxon>Myxococcales</taxon>
        <taxon>Cystobacterineae</taxon>
        <taxon>Myxococcaceae</taxon>
        <taxon>Corallococcus</taxon>
    </lineage>
</organism>
<dbReference type="AlphaFoldDB" id="A0A3A8JK28"/>
<name>A0A3A8JK28_9BACT</name>